<reference evidence="2 5" key="1">
    <citation type="submission" date="2021-01" db="EMBL/GenBank/DDBJ databases">
        <title>Sequencing the genomes of 1000 actinobacteria strains.</title>
        <authorList>
            <person name="Klenk H.-P."/>
        </authorList>
    </citation>
    <scope>NUCLEOTIDE SEQUENCE [LARGE SCALE GENOMIC DNA]</scope>
    <source>
        <strain evidence="2 5">DSM 44581</strain>
    </source>
</reference>
<dbReference type="EMBL" id="JAFBCL010000001">
    <property type="protein sequence ID" value="MBM7814425.1"/>
    <property type="molecule type" value="Genomic_DNA"/>
</dbReference>
<dbReference type="Proteomes" id="UP001195724">
    <property type="component" value="Unassembled WGS sequence"/>
</dbReference>
<dbReference type="EMBL" id="CP072788">
    <property type="protein sequence ID" value="QTR02730.1"/>
    <property type="molecule type" value="Genomic_DNA"/>
</dbReference>
<organism evidence="3 4">
    <name type="scientific">Saccharothrix algeriensis</name>
    <dbReference type="NCBI Taxonomy" id="173560"/>
    <lineage>
        <taxon>Bacteria</taxon>
        <taxon>Bacillati</taxon>
        <taxon>Actinomycetota</taxon>
        <taxon>Actinomycetes</taxon>
        <taxon>Pseudonocardiales</taxon>
        <taxon>Pseudonocardiaceae</taxon>
        <taxon>Saccharothrix</taxon>
    </lineage>
</organism>
<dbReference type="RefSeq" id="WP_204844969.1">
    <property type="nucleotide sequence ID" value="NZ_JAFBCL010000001.1"/>
</dbReference>
<evidence type="ECO:0000313" key="2">
    <source>
        <dbReference type="EMBL" id="MBM7814425.1"/>
    </source>
</evidence>
<dbReference type="Proteomes" id="UP000671828">
    <property type="component" value="Chromosome"/>
</dbReference>
<name>A0A8T8HX07_9PSEU</name>
<protein>
    <submittedName>
        <fullName evidence="3">Uncharacterized protein</fullName>
    </submittedName>
</protein>
<evidence type="ECO:0000313" key="4">
    <source>
        <dbReference type="Proteomes" id="UP000671828"/>
    </source>
</evidence>
<keyword evidence="5" id="KW-1185">Reference proteome</keyword>
<evidence type="ECO:0000256" key="1">
    <source>
        <dbReference type="SAM" id="MobiDB-lite"/>
    </source>
</evidence>
<evidence type="ECO:0000313" key="5">
    <source>
        <dbReference type="Proteomes" id="UP001195724"/>
    </source>
</evidence>
<evidence type="ECO:0000313" key="3">
    <source>
        <dbReference type="EMBL" id="QTR02730.1"/>
    </source>
</evidence>
<accession>A0A8T8HX07</accession>
<feature type="region of interest" description="Disordered" evidence="1">
    <location>
        <begin position="27"/>
        <end position="73"/>
    </location>
</feature>
<sequence length="73" mass="7761">MRTRPLGRTGIQAGPYCVGAVDFGIGDPERDDRARIVPPGADPGPLDTSCVPPTPEDPASRRRHAAERAAGRR</sequence>
<reference evidence="3" key="2">
    <citation type="submission" date="2021-04" db="EMBL/GenBank/DDBJ databases">
        <title>Saccharothrix algeriensis WGS.</title>
        <authorList>
            <person name="Stuskova K."/>
            <person name="Hakalova E."/>
            <person name="Tebbal A.B."/>
            <person name="Eichmeier A."/>
        </authorList>
    </citation>
    <scope>NUCLEOTIDE SEQUENCE</scope>
    <source>
        <strain evidence="3">NRRL B-24137</strain>
    </source>
</reference>
<proteinExistence type="predicted"/>
<gene>
    <name evidence="3" type="ORF">J7S33_27410</name>
    <name evidence="2" type="ORF">JOE68_005290</name>
</gene>
<dbReference type="AlphaFoldDB" id="A0A8T8HX07"/>